<feature type="domain" description="Cytochrome c" evidence="8">
    <location>
        <begin position="214"/>
        <end position="366"/>
    </location>
</feature>
<dbReference type="RefSeq" id="WP_165391436.1">
    <property type="nucleotide sequence ID" value="NZ_SHKX01000013.1"/>
</dbReference>
<dbReference type="Pfam" id="PF03150">
    <property type="entry name" value="CCP_MauG"/>
    <property type="match status" value="1"/>
</dbReference>
<dbReference type="PANTHER" id="PTHR30600">
    <property type="entry name" value="CYTOCHROME C PEROXIDASE-RELATED"/>
    <property type="match status" value="1"/>
</dbReference>
<dbReference type="Proteomes" id="UP000292423">
    <property type="component" value="Unassembled WGS sequence"/>
</dbReference>
<feature type="domain" description="Cytochrome c" evidence="8">
    <location>
        <begin position="35"/>
        <end position="186"/>
    </location>
</feature>
<evidence type="ECO:0000256" key="3">
    <source>
        <dbReference type="ARBA" id="ARBA00022723"/>
    </source>
</evidence>
<evidence type="ECO:0000256" key="2">
    <source>
        <dbReference type="ARBA" id="ARBA00022617"/>
    </source>
</evidence>
<keyword evidence="9" id="KW-0575">Peroxidase</keyword>
<dbReference type="SUPFAM" id="SSF46626">
    <property type="entry name" value="Cytochrome c"/>
    <property type="match status" value="2"/>
</dbReference>
<dbReference type="InterPro" id="IPR004852">
    <property type="entry name" value="Di-haem_cyt_c_peroxidsae"/>
</dbReference>
<evidence type="ECO:0000256" key="6">
    <source>
        <dbReference type="ARBA" id="ARBA00023004"/>
    </source>
</evidence>
<evidence type="ECO:0000313" key="10">
    <source>
        <dbReference type="Proteomes" id="UP000292423"/>
    </source>
</evidence>
<keyword evidence="3 7" id="KW-0479">Metal-binding</keyword>
<dbReference type="Gene3D" id="1.10.760.10">
    <property type="entry name" value="Cytochrome c-like domain"/>
    <property type="match status" value="2"/>
</dbReference>
<evidence type="ECO:0000256" key="5">
    <source>
        <dbReference type="ARBA" id="ARBA00023002"/>
    </source>
</evidence>
<name>A0A4Q7YLT7_9GAMM</name>
<dbReference type="PROSITE" id="PS51007">
    <property type="entry name" value="CYTC"/>
    <property type="match status" value="2"/>
</dbReference>
<comment type="subcellular location">
    <subcellularLocation>
        <location evidence="1">Cell envelope</location>
    </subcellularLocation>
</comment>
<evidence type="ECO:0000256" key="4">
    <source>
        <dbReference type="ARBA" id="ARBA00022729"/>
    </source>
</evidence>
<gene>
    <name evidence="9" type="ORF">EV700_2196</name>
</gene>
<evidence type="ECO:0000259" key="8">
    <source>
        <dbReference type="PROSITE" id="PS51007"/>
    </source>
</evidence>
<keyword evidence="6 7" id="KW-0408">Iron</keyword>
<keyword evidence="10" id="KW-1185">Reference proteome</keyword>
<sequence length="371" mass="39788">MRLSVLLAVPWILVITACVPDQEPAVKAEPVASVAMTDLGNALFHDVTLSSEGNQACATCHDSAHGFADPDASLPVSKGSLAGRFGRRNTPSIAYASLIPPLHAEMEEGEVLWVGGLFLDGRADSLEEQATKPFFEANEMNLADAPALRAKLRASPNAAMFRTVFGPGALDDAEAAEFLPRVGEAIAAFERSSAFHAFSSKFDAYRQGRAQLSSQELEGLSLFVRQDKGNCAACHTLTAGPNGEPPALTDFTYDNLGVPANTAIAIPDIEGLAATPRTGGSPALRGKFRVPTLRNVAITAPYMHNGVFRDLRTVLEFYNTRDTDPSRWQAIGATEVPDTVNRSELGDLRLNDRELSALEAFLRTLTDGYTP</sequence>
<dbReference type="InterPro" id="IPR051395">
    <property type="entry name" value="Cytochrome_c_Peroxidase/MauG"/>
</dbReference>
<dbReference type="InterPro" id="IPR036909">
    <property type="entry name" value="Cyt_c-like_dom_sf"/>
</dbReference>
<keyword evidence="2 7" id="KW-0349">Heme</keyword>
<dbReference type="GO" id="GO:0046872">
    <property type="term" value="F:metal ion binding"/>
    <property type="evidence" value="ECO:0007669"/>
    <property type="project" value="UniProtKB-KW"/>
</dbReference>
<comment type="caution">
    <text evidence="9">The sequence shown here is derived from an EMBL/GenBank/DDBJ whole genome shotgun (WGS) entry which is preliminary data.</text>
</comment>
<dbReference type="PROSITE" id="PS51257">
    <property type="entry name" value="PROKAR_LIPOPROTEIN"/>
    <property type="match status" value="1"/>
</dbReference>
<dbReference type="InterPro" id="IPR009056">
    <property type="entry name" value="Cyt_c-like_dom"/>
</dbReference>
<evidence type="ECO:0000313" key="9">
    <source>
        <dbReference type="EMBL" id="RZU38268.1"/>
    </source>
</evidence>
<dbReference type="AlphaFoldDB" id="A0A4Q7YLT7"/>
<evidence type="ECO:0000256" key="1">
    <source>
        <dbReference type="ARBA" id="ARBA00004196"/>
    </source>
</evidence>
<keyword evidence="4" id="KW-0732">Signal</keyword>
<dbReference type="GO" id="GO:0030313">
    <property type="term" value="C:cell envelope"/>
    <property type="evidence" value="ECO:0007669"/>
    <property type="project" value="UniProtKB-SubCell"/>
</dbReference>
<dbReference type="EMBL" id="SHKX01000013">
    <property type="protein sequence ID" value="RZU38268.1"/>
    <property type="molecule type" value="Genomic_DNA"/>
</dbReference>
<dbReference type="GO" id="GO:0009055">
    <property type="term" value="F:electron transfer activity"/>
    <property type="evidence" value="ECO:0007669"/>
    <property type="project" value="InterPro"/>
</dbReference>
<reference evidence="9 10" key="1">
    <citation type="submission" date="2019-02" db="EMBL/GenBank/DDBJ databases">
        <title>Genomic Encyclopedia of Type Strains, Phase IV (KMG-IV): sequencing the most valuable type-strain genomes for metagenomic binning, comparative biology and taxonomic classification.</title>
        <authorList>
            <person name="Goeker M."/>
        </authorList>
    </citation>
    <scope>NUCLEOTIDE SEQUENCE [LARGE SCALE GENOMIC DNA]</scope>
    <source>
        <strain evidence="9 10">DSM 105135</strain>
    </source>
</reference>
<proteinExistence type="predicted"/>
<organism evidence="9 10">
    <name type="scientific">Fluviicoccus keumensis</name>
    <dbReference type="NCBI Taxonomy" id="1435465"/>
    <lineage>
        <taxon>Bacteria</taxon>
        <taxon>Pseudomonadati</taxon>
        <taxon>Pseudomonadota</taxon>
        <taxon>Gammaproteobacteria</taxon>
        <taxon>Moraxellales</taxon>
        <taxon>Moraxellaceae</taxon>
        <taxon>Fluviicoccus</taxon>
    </lineage>
</organism>
<dbReference type="GO" id="GO:0004130">
    <property type="term" value="F:cytochrome-c peroxidase activity"/>
    <property type="evidence" value="ECO:0007669"/>
    <property type="project" value="TreeGrafter"/>
</dbReference>
<dbReference type="PANTHER" id="PTHR30600:SF10">
    <property type="entry name" value="BLL6722 PROTEIN"/>
    <property type="match status" value="1"/>
</dbReference>
<keyword evidence="5" id="KW-0560">Oxidoreductase</keyword>
<evidence type="ECO:0000256" key="7">
    <source>
        <dbReference type="PROSITE-ProRule" id="PRU00433"/>
    </source>
</evidence>
<protein>
    <submittedName>
        <fullName evidence="9">Cytochrome c peroxidase</fullName>
    </submittedName>
</protein>
<accession>A0A4Q7YLT7</accession>
<dbReference type="GO" id="GO:0020037">
    <property type="term" value="F:heme binding"/>
    <property type="evidence" value="ECO:0007669"/>
    <property type="project" value="InterPro"/>
</dbReference>